<evidence type="ECO:0000256" key="2">
    <source>
        <dbReference type="ARBA" id="ARBA00022801"/>
    </source>
</evidence>
<dbReference type="PANTHER" id="PTHR43736">
    <property type="entry name" value="ADP-RIBOSE PYROPHOSPHATASE"/>
    <property type="match status" value="1"/>
</dbReference>
<gene>
    <name evidence="4" type="ORF">P9B03_04805</name>
</gene>
<evidence type="ECO:0000313" key="5">
    <source>
        <dbReference type="Proteomes" id="UP001344888"/>
    </source>
</evidence>
<accession>A0AAW9NSI6</accession>
<dbReference type="RefSeq" id="WP_326122265.1">
    <property type="nucleotide sequence ID" value="NZ_JARSFG010000007.1"/>
</dbReference>
<sequence length="146" mass="17266">MSKIILTNMCMVYDQENNKVLVQNRIKSWKGITFPGGHIEDGESLVESTIREVKEETGLTVANLEPCGVINWYNEEKDERYFVFNYRTCDFSGELLKETDEGDVFWVHKDNLRQLDFAEGMEERLPMFLEKAYAEGFYHEEQVKWY</sequence>
<dbReference type="InterPro" id="IPR015797">
    <property type="entry name" value="NUDIX_hydrolase-like_dom_sf"/>
</dbReference>
<keyword evidence="2" id="KW-0378">Hydrolase</keyword>
<comment type="similarity">
    <text evidence="1">Belongs to the Nudix hydrolase family.</text>
</comment>
<dbReference type="InterPro" id="IPR000086">
    <property type="entry name" value="NUDIX_hydrolase_dom"/>
</dbReference>
<dbReference type="SUPFAM" id="SSF55811">
    <property type="entry name" value="Nudix"/>
    <property type="match status" value="1"/>
</dbReference>
<name>A0AAW9NSI6_9BACL</name>
<dbReference type="EMBL" id="JARSFG010000007">
    <property type="protein sequence ID" value="MEC1177796.1"/>
    <property type="molecule type" value="Genomic_DNA"/>
</dbReference>
<organism evidence="4 5">
    <name type="scientific">Metasolibacillus meyeri</name>
    <dbReference type="NCBI Taxonomy" id="1071052"/>
    <lineage>
        <taxon>Bacteria</taxon>
        <taxon>Bacillati</taxon>
        <taxon>Bacillota</taxon>
        <taxon>Bacilli</taxon>
        <taxon>Bacillales</taxon>
        <taxon>Caryophanaceae</taxon>
        <taxon>Metasolibacillus</taxon>
    </lineage>
</organism>
<dbReference type="PROSITE" id="PS51462">
    <property type="entry name" value="NUDIX"/>
    <property type="match status" value="1"/>
</dbReference>
<dbReference type="AlphaFoldDB" id="A0AAW9NSI6"/>
<protein>
    <submittedName>
        <fullName evidence="4">8-oxo-dGTP diphosphatase</fullName>
    </submittedName>
</protein>
<proteinExistence type="inferred from homology"/>
<dbReference type="GO" id="GO:0016787">
    <property type="term" value="F:hydrolase activity"/>
    <property type="evidence" value="ECO:0007669"/>
    <property type="project" value="UniProtKB-KW"/>
</dbReference>
<dbReference type="PRINTS" id="PR00502">
    <property type="entry name" value="NUDIXFAMILY"/>
</dbReference>
<reference evidence="4 5" key="1">
    <citation type="submission" date="2023-03" db="EMBL/GenBank/DDBJ databases">
        <title>Bacillus Genome Sequencing.</title>
        <authorList>
            <person name="Dunlap C."/>
        </authorList>
    </citation>
    <scope>NUCLEOTIDE SEQUENCE [LARGE SCALE GENOMIC DNA]</scope>
    <source>
        <strain evidence="4 5">B-59205</strain>
    </source>
</reference>
<evidence type="ECO:0000256" key="1">
    <source>
        <dbReference type="ARBA" id="ARBA00005582"/>
    </source>
</evidence>
<dbReference type="Pfam" id="PF00293">
    <property type="entry name" value="NUDIX"/>
    <property type="match status" value="1"/>
</dbReference>
<comment type="caution">
    <text evidence="4">The sequence shown here is derived from an EMBL/GenBank/DDBJ whole genome shotgun (WGS) entry which is preliminary data.</text>
</comment>
<dbReference type="CDD" id="cd18875">
    <property type="entry name" value="NUDIX_Hydrolase"/>
    <property type="match status" value="1"/>
</dbReference>
<feature type="domain" description="Nudix hydrolase" evidence="3">
    <location>
        <begin position="3"/>
        <end position="129"/>
    </location>
</feature>
<dbReference type="InterPro" id="IPR020476">
    <property type="entry name" value="Nudix_hydrolase"/>
</dbReference>
<dbReference type="PANTHER" id="PTHR43736:SF1">
    <property type="entry name" value="DIHYDRONEOPTERIN TRIPHOSPHATE DIPHOSPHATASE"/>
    <property type="match status" value="1"/>
</dbReference>
<keyword evidence="5" id="KW-1185">Reference proteome</keyword>
<evidence type="ECO:0000313" key="4">
    <source>
        <dbReference type="EMBL" id="MEC1177796.1"/>
    </source>
</evidence>
<dbReference type="Gene3D" id="3.90.79.10">
    <property type="entry name" value="Nucleoside Triphosphate Pyrophosphohydrolase"/>
    <property type="match status" value="1"/>
</dbReference>
<dbReference type="Proteomes" id="UP001344888">
    <property type="component" value="Unassembled WGS sequence"/>
</dbReference>
<evidence type="ECO:0000259" key="3">
    <source>
        <dbReference type="PROSITE" id="PS51462"/>
    </source>
</evidence>